<dbReference type="PANTHER" id="PTHR12751">
    <property type="entry name" value="PHOSPHATASE AND ACTIN REGULATOR PHACTR"/>
    <property type="match status" value="1"/>
</dbReference>
<feature type="repeat" description="RPEL" evidence="11">
    <location>
        <begin position="334"/>
        <end position="359"/>
    </location>
</feature>
<dbReference type="GO" id="GO:0003779">
    <property type="term" value="F:actin binding"/>
    <property type="evidence" value="ECO:0007669"/>
    <property type="project" value="UniProtKB-KW"/>
</dbReference>
<evidence type="ECO:0000256" key="8">
    <source>
        <dbReference type="ARBA" id="ARBA00023242"/>
    </source>
</evidence>
<dbReference type="GO" id="GO:0005634">
    <property type="term" value="C:nucleus"/>
    <property type="evidence" value="ECO:0007669"/>
    <property type="project" value="UniProtKB-SubCell"/>
</dbReference>
<evidence type="ECO:0000256" key="1">
    <source>
        <dbReference type="ARBA" id="ARBA00004123"/>
    </source>
</evidence>
<dbReference type="GO" id="GO:0004864">
    <property type="term" value="F:protein phosphatase inhibitor activity"/>
    <property type="evidence" value="ECO:0007669"/>
    <property type="project" value="UniProtKB-UniRule"/>
</dbReference>
<dbReference type="EMBL" id="CAAE01014724">
    <property type="protein sequence ID" value="CAG03664.1"/>
    <property type="molecule type" value="Genomic_DNA"/>
</dbReference>
<evidence type="ECO:0000256" key="2">
    <source>
        <dbReference type="ARBA" id="ARBA00004496"/>
    </source>
</evidence>
<evidence type="ECO:0000256" key="4">
    <source>
        <dbReference type="ARBA" id="ARBA00022490"/>
    </source>
</evidence>
<feature type="repeat" description="RPEL" evidence="11">
    <location>
        <begin position="54"/>
        <end position="79"/>
    </location>
</feature>
<evidence type="ECO:0000256" key="13">
    <source>
        <dbReference type="SAM" id="MobiDB-lite"/>
    </source>
</evidence>
<reference evidence="14" key="1">
    <citation type="journal article" date="2004" name="Nature">
        <title>Genome duplication in the teleost fish Tetraodon nigroviridis reveals the early vertebrate proto-karyotype.</title>
        <authorList>
            <person name="Jaillon O."/>
            <person name="Aury J.-M."/>
            <person name="Brunet F."/>
            <person name="Petit J.-L."/>
            <person name="Stange-Thomann N."/>
            <person name="Mauceli E."/>
            <person name="Bouneau L."/>
            <person name="Fischer C."/>
            <person name="Ozouf-Costaz C."/>
            <person name="Bernot A."/>
            <person name="Nicaud S."/>
            <person name="Jaffe D."/>
            <person name="Fisher S."/>
            <person name="Lutfalla G."/>
            <person name="Dossat C."/>
            <person name="Segurens B."/>
            <person name="Dasilva C."/>
            <person name="Salanoubat M."/>
            <person name="Levy M."/>
            <person name="Boudet N."/>
            <person name="Castellano S."/>
            <person name="Anthouard V."/>
            <person name="Jubin C."/>
            <person name="Castelli V."/>
            <person name="Katinka M."/>
            <person name="Vacherie B."/>
            <person name="Biemont C."/>
            <person name="Skalli Z."/>
            <person name="Cattolico L."/>
            <person name="Poulain J."/>
            <person name="De Berardinis V."/>
            <person name="Cruaud C."/>
            <person name="Duprat S."/>
            <person name="Brottier P."/>
            <person name="Coutanceau J.-P."/>
            <person name="Gouzy J."/>
            <person name="Parra G."/>
            <person name="Lardier G."/>
            <person name="Chapple C."/>
            <person name="McKernan K.J."/>
            <person name="McEwan P."/>
            <person name="Bosak S."/>
            <person name="Kellis M."/>
            <person name="Volff J.-N."/>
            <person name="Guigo R."/>
            <person name="Zody M.C."/>
            <person name="Mesirov J."/>
            <person name="Lindblad-Toh K."/>
            <person name="Birren B."/>
            <person name="Nusbaum C."/>
            <person name="Kahn D."/>
            <person name="Robinson-Rechavi M."/>
            <person name="Laudet V."/>
            <person name="Schachter V."/>
            <person name="Quetier F."/>
            <person name="Saurin W."/>
            <person name="Scarpelli C."/>
            <person name="Wincker P."/>
            <person name="Lander E.S."/>
            <person name="Weissenbach J."/>
            <person name="Roest Crollius H."/>
        </authorList>
    </citation>
    <scope>NUCLEOTIDE SEQUENCE [LARGE SCALE GENOMIC DNA]</scope>
</reference>
<evidence type="ECO:0000256" key="6">
    <source>
        <dbReference type="ARBA" id="ARBA00023018"/>
    </source>
</evidence>
<dbReference type="PROSITE" id="PS51073">
    <property type="entry name" value="RPEL"/>
    <property type="match status" value="3"/>
</dbReference>
<dbReference type="GO" id="GO:0045202">
    <property type="term" value="C:synapse"/>
    <property type="evidence" value="ECO:0007669"/>
    <property type="project" value="UniProtKB-SubCell"/>
</dbReference>
<dbReference type="GO" id="GO:0048870">
    <property type="term" value="P:cell motility"/>
    <property type="evidence" value="ECO:0007669"/>
    <property type="project" value="TreeGrafter"/>
</dbReference>
<accession>Q4S6R8</accession>
<feature type="compositionally biased region" description="Low complexity" evidence="13">
    <location>
        <begin position="106"/>
        <end position="146"/>
    </location>
</feature>
<sequence>EEVERLAVMRSDSLVPGTHTPPIRRRSKFPTLGRLFKPWKWRKKKSEKFKQTSAALERKMSTRQSREELIKKGVLKEVCEKGERSEVKDGSLLAVQEDIRVGNGRSPVPGSSLSPSEGSELMEGAAAAGASAESQQEDSALQSSQAPPTRPASEPPADGTDSAFSRPPALHKQPPALPPKPLNRLPNHLTDKLPCMSMKLSPPLPPKKLMISVPVEPSALTFQKCPAPSSHLPAGGHSPQYGALPAPLHPPSRIIEELNKTLALTMQRFESSMMHDCDDDKENLHGTLALKVLRKDSLAIKLSNRPSKRELEEKNILPLQSDQERLQSRQQTATKLTRRLSQRPTAEELEQRNILKRRFTFVTARNLSRHVIRCRFFLSFNFPAARNDQEEQEEKREIKRHLSKKLSQRPTVEELREAKILIRFSDYVEVAEAQDYDRRADKPWTRLTAADKVSRRPCVDTLGRSFGKAAIRKELNEFKSTEMEVHEASRHFTR</sequence>
<protein>
    <recommendedName>
        <fullName evidence="12">Phosphatase and actin regulator</fullName>
    </recommendedName>
</protein>
<evidence type="ECO:0000256" key="5">
    <source>
        <dbReference type="ARBA" id="ARBA00022737"/>
    </source>
</evidence>
<proteinExistence type="inferred from homology"/>
<evidence type="ECO:0000256" key="11">
    <source>
        <dbReference type="PROSITE-ProRule" id="PRU00401"/>
    </source>
</evidence>
<dbReference type="Gene3D" id="6.10.140.1750">
    <property type="match status" value="1"/>
</dbReference>
<gene>
    <name evidence="14" type="ORF">GSTENG00023156001</name>
</gene>
<dbReference type="PANTHER" id="PTHR12751:SF6">
    <property type="entry name" value="PHOSPHATASE AND ACTIN REGULATOR 1"/>
    <property type="match status" value="1"/>
</dbReference>
<evidence type="ECO:0000256" key="7">
    <source>
        <dbReference type="ARBA" id="ARBA00023203"/>
    </source>
</evidence>
<keyword evidence="5 12" id="KW-0677">Repeat</keyword>
<reference evidence="14" key="2">
    <citation type="submission" date="2004-02" db="EMBL/GenBank/DDBJ databases">
        <authorList>
            <consortium name="Genoscope"/>
            <consortium name="Whitehead Institute Centre for Genome Research"/>
        </authorList>
    </citation>
    <scope>NUCLEOTIDE SEQUENCE</scope>
</reference>
<keyword evidence="9" id="KW-0650">Protein phosphatase inhibitor</keyword>
<name>Q4S6R8_TETNG</name>
<keyword evidence="4" id="KW-0963">Cytoplasm</keyword>
<dbReference type="GO" id="GO:0043149">
    <property type="term" value="P:stress fiber assembly"/>
    <property type="evidence" value="ECO:0007669"/>
    <property type="project" value="TreeGrafter"/>
</dbReference>
<dbReference type="SMART" id="SM00707">
    <property type="entry name" value="RPEL"/>
    <property type="match status" value="4"/>
</dbReference>
<evidence type="ECO:0000256" key="10">
    <source>
        <dbReference type="ARBA" id="ARBA00034103"/>
    </source>
</evidence>
<feature type="compositionally biased region" description="Basic and acidic residues" evidence="13">
    <location>
        <begin position="75"/>
        <end position="89"/>
    </location>
</feature>
<feature type="repeat" description="RPEL" evidence="11">
    <location>
        <begin position="296"/>
        <end position="321"/>
    </location>
</feature>
<keyword evidence="8" id="KW-0539">Nucleus</keyword>
<feature type="non-terminal residue" evidence="14">
    <location>
        <position position="1"/>
    </location>
</feature>
<dbReference type="GO" id="GO:0005737">
    <property type="term" value="C:cytoplasm"/>
    <property type="evidence" value="ECO:0007669"/>
    <property type="project" value="UniProtKB-SubCell"/>
</dbReference>
<dbReference type="InterPro" id="IPR004018">
    <property type="entry name" value="RPEL_repeat"/>
</dbReference>
<comment type="subunit">
    <text evidence="12">Binds PPP1CA and actin.</text>
</comment>
<keyword evidence="6" id="KW-0770">Synapse</keyword>
<dbReference type="Pfam" id="PF02755">
    <property type="entry name" value="RPEL"/>
    <property type="match status" value="3"/>
</dbReference>
<dbReference type="OrthoDB" id="5563016at2759"/>
<evidence type="ECO:0000256" key="9">
    <source>
        <dbReference type="ARBA" id="ARBA00023272"/>
    </source>
</evidence>
<evidence type="ECO:0000313" key="14">
    <source>
        <dbReference type="EMBL" id="CAG03664.1"/>
    </source>
</evidence>
<comment type="similarity">
    <text evidence="3 12">Belongs to the phosphatase and actin regulator family.</text>
</comment>
<comment type="caution">
    <text evidence="14">The sequence shown here is derived from an EMBL/GenBank/DDBJ whole genome shotgun (WGS) entry which is preliminary data.</text>
</comment>
<dbReference type="Gene3D" id="6.10.140.2130">
    <property type="match status" value="1"/>
</dbReference>
<keyword evidence="7 12" id="KW-0009">Actin-binding</keyword>
<evidence type="ECO:0000256" key="3">
    <source>
        <dbReference type="ARBA" id="ARBA00009795"/>
    </source>
</evidence>
<dbReference type="KEGG" id="tng:GSTEN00023156G001"/>
<feature type="region of interest" description="Disordered" evidence="13">
    <location>
        <begin position="75"/>
        <end position="190"/>
    </location>
</feature>
<organism evidence="14">
    <name type="scientific">Tetraodon nigroviridis</name>
    <name type="common">Spotted green pufferfish</name>
    <name type="synonym">Chelonodon nigroviridis</name>
    <dbReference type="NCBI Taxonomy" id="99883"/>
    <lineage>
        <taxon>Eukaryota</taxon>
        <taxon>Metazoa</taxon>
        <taxon>Chordata</taxon>
        <taxon>Craniata</taxon>
        <taxon>Vertebrata</taxon>
        <taxon>Euteleostomi</taxon>
        <taxon>Actinopterygii</taxon>
        <taxon>Neopterygii</taxon>
        <taxon>Teleostei</taxon>
        <taxon>Neoteleostei</taxon>
        <taxon>Acanthomorphata</taxon>
        <taxon>Eupercaria</taxon>
        <taxon>Tetraodontiformes</taxon>
        <taxon>Tetradontoidea</taxon>
        <taxon>Tetraodontidae</taxon>
        <taxon>Tetraodon</taxon>
    </lineage>
</organism>
<evidence type="ECO:0000256" key="12">
    <source>
        <dbReference type="RuleBase" id="RU301113"/>
    </source>
</evidence>
<comment type="subcellular location">
    <subcellularLocation>
        <location evidence="2">Cytoplasm</location>
    </subcellularLocation>
    <subcellularLocation>
        <location evidence="1">Nucleus</location>
    </subcellularLocation>
    <subcellularLocation>
        <location evidence="10">Synapse</location>
    </subcellularLocation>
</comment>
<dbReference type="AlphaFoldDB" id="Q4S6R8"/>